<evidence type="ECO:0000256" key="6">
    <source>
        <dbReference type="ARBA" id="ARBA00023170"/>
    </source>
</evidence>
<dbReference type="KEGG" id="scac:106090042"/>
<feature type="transmembrane region" description="Helical" evidence="8">
    <location>
        <begin position="587"/>
        <end position="607"/>
    </location>
</feature>
<sequence length="613" mass="72524">MSLFNIILALTFLLCVTTERATLSKIAANSNTVEIIKDLNVNLNVDWNLVVMDNDIDNRAPILKQPNKTIMVVTKLSDIKLDLRDPYVKTKFLYANFSHNVLVIVYVDEIEGSWETASKDKYQDISNELEANLLRNFSRLATIVKSHLRKLHFVHILWIVERATLGNLNEFSHICWSYGFTKTLFYSRKALYVYNRLPSLKVLQLPTLDHYYEREEIRNFHEYPLTFPITASPPRCYRFRDKHGRQTIYAGYMYEVLMTFIKQFNFTFREYPHNYHSDSKEHLMEALIAGDMDAAAFLTFPNRSFDTSDVLWNGYVYMAVPHAKPIPRYQYFKLPLQTTTWALYGFTIIAESLAVAGFVFLNYCMWDFSKCFIYICSLSLYQFQMPVPLHSTRFQLFYMLLIVYHFVLVNCYLCTFSSMLVSNVYERQIDTIEDLASTDLRFPIIYEDMYWYTHSYWQSPIIVPRLVLEDGLVIDELRRNLSTNIIQGAFEDKLTFFMFQQRYLKRPRIHRMHAAIYNAPIYITLRHNLPYFELFNRYLGNLWASGIMWKTFIGTEWHGILSGEIRYLRDDESREERLTLEYFSSQLFLFSCGLCASIIVFVLEIIYNKYAQV</sequence>
<protein>
    <recommendedName>
        <fullName evidence="12">Ionotropic glutamate receptor C-terminal domain-containing protein</fullName>
    </recommendedName>
</protein>
<evidence type="ECO:0000256" key="1">
    <source>
        <dbReference type="ARBA" id="ARBA00004651"/>
    </source>
</evidence>
<evidence type="ECO:0000256" key="3">
    <source>
        <dbReference type="ARBA" id="ARBA00022692"/>
    </source>
</evidence>
<dbReference type="SUPFAM" id="SSF53850">
    <property type="entry name" value="Periplasmic binding protein-like II"/>
    <property type="match status" value="1"/>
</dbReference>
<keyword evidence="4 8" id="KW-1133">Transmembrane helix</keyword>
<organism evidence="10 11">
    <name type="scientific">Stomoxys calcitrans</name>
    <name type="common">Stable fly</name>
    <name type="synonym">Conops calcitrans</name>
    <dbReference type="NCBI Taxonomy" id="35570"/>
    <lineage>
        <taxon>Eukaryota</taxon>
        <taxon>Metazoa</taxon>
        <taxon>Ecdysozoa</taxon>
        <taxon>Arthropoda</taxon>
        <taxon>Hexapoda</taxon>
        <taxon>Insecta</taxon>
        <taxon>Pterygota</taxon>
        <taxon>Neoptera</taxon>
        <taxon>Endopterygota</taxon>
        <taxon>Diptera</taxon>
        <taxon>Brachycera</taxon>
        <taxon>Muscomorpha</taxon>
        <taxon>Muscoidea</taxon>
        <taxon>Muscidae</taxon>
        <taxon>Stomoxys</taxon>
    </lineage>
</organism>
<dbReference type="EnsemblMetazoa" id="SCAU003446-RA">
    <property type="protein sequence ID" value="SCAU003446-PA"/>
    <property type="gene ID" value="SCAU003446"/>
</dbReference>
<evidence type="ECO:0000313" key="10">
    <source>
        <dbReference type="EnsemblMetazoa" id="SCAU003446-PA"/>
    </source>
</evidence>
<keyword evidence="9" id="KW-0732">Signal</keyword>
<keyword evidence="5 8" id="KW-0472">Membrane</keyword>
<dbReference type="Proteomes" id="UP000095300">
    <property type="component" value="Unassembled WGS sequence"/>
</dbReference>
<evidence type="ECO:0000256" key="4">
    <source>
        <dbReference type="ARBA" id="ARBA00022989"/>
    </source>
</evidence>
<feature type="chain" id="PRO_5009325745" description="Ionotropic glutamate receptor C-terminal domain-containing protein" evidence="9">
    <location>
        <begin position="22"/>
        <end position="613"/>
    </location>
</feature>
<evidence type="ECO:0000256" key="8">
    <source>
        <dbReference type="SAM" id="Phobius"/>
    </source>
</evidence>
<evidence type="ECO:0000256" key="7">
    <source>
        <dbReference type="ARBA" id="ARBA00023180"/>
    </source>
</evidence>
<evidence type="ECO:0000256" key="2">
    <source>
        <dbReference type="ARBA" id="ARBA00022475"/>
    </source>
</evidence>
<keyword evidence="3 8" id="KW-0812">Transmembrane</keyword>
<evidence type="ECO:0000256" key="5">
    <source>
        <dbReference type="ARBA" id="ARBA00023136"/>
    </source>
</evidence>
<dbReference type="GO" id="GO:0005886">
    <property type="term" value="C:plasma membrane"/>
    <property type="evidence" value="ECO:0007669"/>
    <property type="project" value="UniProtKB-SubCell"/>
</dbReference>
<evidence type="ECO:0000256" key="9">
    <source>
        <dbReference type="SAM" id="SignalP"/>
    </source>
</evidence>
<feature type="transmembrane region" description="Helical" evidence="8">
    <location>
        <begin position="341"/>
        <end position="364"/>
    </location>
</feature>
<dbReference type="VEuPathDB" id="VectorBase:SCAU003446"/>
<keyword evidence="2" id="KW-1003">Cell membrane</keyword>
<comment type="subcellular location">
    <subcellularLocation>
        <location evidence="1">Cell membrane</location>
        <topology evidence="1">Multi-pass membrane protein</topology>
    </subcellularLocation>
</comment>
<dbReference type="AlphaFoldDB" id="A0A1I8NZF3"/>
<keyword evidence="7" id="KW-0325">Glycoprotein</keyword>
<evidence type="ECO:0000313" key="11">
    <source>
        <dbReference type="Proteomes" id="UP000095300"/>
    </source>
</evidence>
<accession>A0A1I8NZF3</accession>
<keyword evidence="6" id="KW-0675">Receptor</keyword>
<dbReference type="OrthoDB" id="7912094at2759"/>
<keyword evidence="11" id="KW-1185">Reference proteome</keyword>
<feature type="transmembrane region" description="Helical" evidence="8">
    <location>
        <begin position="371"/>
        <end position="390"/>
    </location>
</feature>
<name>A0A1I8NZF3_STOCA</name>
<dbReference type="PANTHER" id="PTHR42643:SF41">
    <property type="entry name" value="IONOTROPIC RECEPTOR 20A-RELATED"/>
    <property type="match status" value="1"/>
</dbReference>
<evidence type="ECO:0008006" key="12">
    <source>
        <dbReference type="Google" id="ProtNLM"/>
    </source>
</evidence>
<feature type="signal peptide" evidence="9">
    <location>
        <begin position="1"/>
        <end position="21"/>
    </location>
</feature>
<proteinExistence type="predicted"/>
<gene>
    <name evidence="10" type="primary">106090042</name>
</gene>
<dbReference type="InterPro" id="IPR052192">
    <property type="entry name" value="Insect_Ionotropic_Sensory_Rcpt"/>
</dbReference>
<feature type="transmembrane region" description="Helical" evidence="8">
    <location>
        <begin position="396"/>
        <end position="421"/>
    </location>
</feature>
<dbReference type="PANTHER" id="PTHR42643">
    <property type="entry name" value="IONOTROPIC RECEPTOR 20A-RELATED"/>
    <property type="match status" value="1"/>
</dbReference>
<reference evidence="10" key="1">
    <citation type="submission" date="2020-05" db="UniProtKB">
        <authorList>
            <consortium name="EnsemblMetazoa"/>
        </authorList>
    </citation>
    <scope>IDENTIFICATION</scope>
    <source>
        <strain evidence="10">USDA</strain>
    </source>
</reference>